<proteinExistence type="inferred from homology"/>
<sequence length="474" mass="53293">MKNILKYTLIGALLIGFTSCSNEFLDEPVPTGSVSDKVTYTTESGVDAALTGMFAVLRDYRASHDTWGGKAYYLGADVMGTDLMVPGFNWYIFEHRWDVTENSNGRRANWAWELFYSVANISRTHVIGVTSSTLPEDKKKAYISELKAVEAYCYFNLVRYYSGSYLLGDSKPGIPLYTATINSDVKPTGRGTIKETYDRIITQLEEAVPNMSNSLSKYRFNKSVAEGLLARVYLEVGNWAKAAEYAAKAKRGYTLMDTKTYTQGFNTINNDEWMWALPFNASQQPGAPRFFSFIDHNTSGYNDIYVSKDFQALFTSDTDIRKSLIVSTGSTNSTTSFVTEKFRDLADRSGDLVFMRASEMYLIEAEAKAEMNDLPGAKNVLLELLKSRDTAAALSSAATKEALVDEILIERRKELYGELGVSWFDLKRRNQAISRKGEAHRWPVEFEAGNARWNFKIPQAEIDKNPNISEADQN</sequence>
<evidence type="ECO:0000313" key="8">
    <source>
        <dbReference type="EMBL" id="RKF04501.1"/>
    </source>
</evidence>
<dbReference type="RefSeq" id="WP_120186433.1">
    <property type="nucleotide sequence ID" value="NZ_RAQM01000007.1"/>
</dbReference>
<dbReference type="Pfam" id="PF14322">
    <property type="entry name" value="SusD-like_3"/>
    <property type="match status" value="1"/>
</dbReference>
<dbReference type="SUPFAM" id="SSF48452">
    <property type="entry name" value="TPR-like"/>
    <property type="match status" value="1"/>
</dbReference>
<dbReference type="PROSITE" id="PS51257">
    <property type="entry name" value="PROKAR_LIPOPROTEIN"/>
    <property type="match status" value="1"/>
</dbReference>
<dbReference type="EMBL" id="RAQM01000007">
    <property type="protein sequence ID" value="RKF04501.1"/>
    <property type="molecule type" value="Genomic_DNA"/>
</dbReference>
<feature type="domain" description="RagB/SusD" evidence="6">
    <location>
        <begin position="332"/>
        <end position="469"/>
    </location>
</feature>
<evidence type="ECO:0000259" key="7">
    <source>
        <dbReference type="Pfam" id="PF14322"/>
    </source>
</evidence>
<protein>
    <submittedName>
        <fullName evidence="8">SusD-like starch-binding protein associating with outer membrane</fullName>
    </submittedName>
</protein>
<reference evidence="8 9" key="1">
    <citation type="submission" date="2018-09" db="EMBL/GenBank/DDBJ databases">
        <title>Genomic Encyclopedia of Archaeal and Bacterial Type Strains, Phase II (KMG-II): from individual species to whole genera.</title>
        <authorList>
            <person name="Goeker M."/>
        </authorList>
    </citation>
    <scope>NUCLEOTIDE SEQUENCE [LARGE SCALE GENOMIC DNA]</scope>
    <source>
        <strain evidence="8 9">DSM 16505</strain>
    </source>
</reference>
<evidence type="ECO:0000256" key="5">
    <source>
        <dbReference type="ARBA" id="ARBA00023237"/>
    </source>
</evidence>
<evidence type="ECO:0000256" key="4">
    <source>
        <dbReference type="ARBA" id="ARBA00023136"/>
    </source>
</evidence>
<dbReference type="AlphaFoldDB" id="A0A420E2X7"/>
<keyword evidence="4" id="KW-0472">Membrane</keyword>
<evidence type="ECO:0000256" key="1">
    <source>
        <dbReference type="ARBA" id="ARBA00004442"/>
    </source>
</evidence>
<evidence type="ECO:0000259" key="6">
    <source>
        <dbReference type="Pfam" id="PF07980"/>
    </source>
</evidence>
<evidence type="ECO:0000256" key="3">
    <source>
        <dbReference type="ARBA" id="ARBA00022729"/>
    </source>
</evidence>
<name>A0A420E2X7_9FLAO</name>
<dbReference type="Gene3D" id="1.25.40.390">
    <property type="match status" value="1"/>
</dbReference>
<dbReference type="InterPro" id="IPR012944">
    <property type="entry name" value="SusD_RagB_dom"/>
</dbReference>
<accession>A0A420E2X7</accession>
<dbReference type="Proteomes" id="UP000285780">
    <property type="component" value="Unassembled WGS sequence"/>
</dbReference>
<keyword evidence="5" id="KW-0998">Cell outer membrane</keyword>
<comment type="similarity">
    <text evidence="2">Belongs to the SusD family.</text>
</comment>
<gene>
    <name evidence="8" type="ORF">C8N26_1172</name>
</gene>
<feature type="domain" description="SusD-like N-terminal" evidence="7">
    <location>
        <begin position="89"/>
        <end position="234"/>
    </location>
</feature>
<dbReference type="GO" id="GO:0009279">
    <property type="term" value="C:cell outer membrane"/>
    <property type="evidence" value="ECO:0007669"/>
    <property type="project" value="UniProtKB-SubCell"/>
</dbReference>
<evidence type="ECO:0000313" key="9">
    <source>
        <dbReference type="Proteomes" id="UP000285780"/>
    </source>
</evidence>
<keyword evidence="3" id="KW-0732">Signal</keyword>
<organism evidence="8 9">
    <name type="scientific">Tenacibaculum lutimaris</name>
    <dbReference type="NCBI Taxonomy" id="285258"/>
    <lineage>
        <taxon>Bacteria</taxon>
        <taxon>Pseudomonadati</taxon>
        <taxon>Bacteroidota</taxon>
        <taxon>Flavobacteriia</taxon>
        <taxon>Flavobacteriales</taxon>
        <taxon>Flavobacteriaceae</taxon>
        <taxon>Tenacibaculum</taxon>
    </lineage>
</organism>
<comment type="subcellular location">
    <subcellularLocation>
        <location evidence="1">Cell outer membrane</location>
    </subcellularLocation>
</comment>
<dbReference type="InterPro" id="IPR011990">
    <property type="entry name" value="TPR-like_helical_dom_sf"/>
</dbReference>
<dbReference type="Pfam" id="PF07980">
    <property type="entry name" value="SusD_RagB"/>
    <property type="match status" value="1"/>
</dbReference>
<comment type="caution">
    <text evidence="8">The sequence shown here is derived from an EMBL/GenBank/DDBJ whole genome shotgun (WGS) entry which is preliminary data.</text>
</comment>
<evidence type="ECO:0000256" key="2">
    <source>
        <dbReference type="ARBA" id="ARBA00006275"/>
    </source>
</evidence>
<keyword evidence="9" id="KW-1185">Reference proteome</keyword>
<dbReference type="InterPro" id="IPR033985">
    <property type="entry name" value="SusD-like_N"/>
</dbReference>